<dbReference type="InterPro" id="IPR041109">
    <property type="entry name" value="HMW1C_N"/>
</dbReference>
<keyword evidence="2" id="KW-0328">Glycosyltransferase</keyword>
<reference evidence="6 7" key="1">
    <citation type="journal article" date="2019" name="J. Oral Microbiol.">
        <title>Role of OmpA1 and OmpA2 in Aggregatibacter actinomycetemcomitans and Aggregatibacter aphrophilus serum resistance.</title>
        <authorList>
            <person name="Lindholm M."/>
            <person name="Min Aung K."/>
            <person name="Nyunt Wai S."/>
            <person name="Oscarsson J."/>
        </authorList>
    </citation>
    <scope>NUCLEOTIDE SEQUENCE [LARGE SCALE GENOMIC DNA]</scope>
    <source>
        <strain evidence="6 7">HK83</strain>
    </source>
</reference>
<dbReference type="Gene3D" id="3.40.50.11380">
    <property type="match status" value="1"/>
</dbReference>
<dbReference type="KEGG" id="aaz:ADJ80_03330"/>
<accession>A0ABF7PLW3</accession>
<dbReference type="InterPro" id="IPR040542">
    <property type="entry name" value="HMW1_D2"/>
</dbReference>
<proteinExistence type="predicted"/>
<comment type="pathway">
    <text evidence="1">Protein modification; protein glycosylation.</text>
</comment>
<feature type="domain" description="HMW1C N-terminal" evidence="4">
    <location>
        <begin position="8"/>
        <end position="150"/>
    </location>
</feature>
<evidence type="ECO:0000256" key="1">
    <source>
        <dbReference type="ARBA" id="ARBA00004922"/>
    </source>
</evidence>
<name>A0ABF7PLW3_AGGAP</name>
<dbReference type="Gene3D" id="3.40.50.2000">
    <property type="entry name" value="Glycogen Phosphorylase B"/>
    <property type="match status" value="1"/>
</dbReference>
<evidence type="ECO:0000313" key="6">
    <source>
        <dbReference type="EMBL" id="RMW91848.1"/>
    </source>
</evidence>
<dbReference type="Pfam" id="PF18254">
    <property type="entry name" value="HMw1_D2"/>
    <property type="match status" value="1"/>
</dbReference>
<dbReference type="AlphaFoldDB" id="A0ABF7PLW3"/>
<dbReference type="PANTHER" id="PTHR44835">
    <property type="entry name" value="UDP-N-ACETYLGLUCOSAMINE--PEPTIDE N-ACETYLGLUCOSAMINYLTRANSFERASE SPINDLY-RELATED"/>
    <property type="match status" value="1"/>
</dbReference>
<dbReference type="PANTHER" id="PTHR44835:SF1">
    <property type="entry name" value="PROTEIN O-GLCNAC TRANSFERASE"/>
    <property type="match status" value="1"/>
</dbReference>
<protein>
    <submittedName>
        <fullName evidence="6">Adhesin</fullName>
    </submittedName>
</protein>
<evidence type="ECO:0000313" key="7">
    <source>
        <dbReference type="Proteomes" id="UP000274211"/>
    </source>
</evidence>
<feature type="domain" description="HMW1" evidence="5">
    <location>
        <begin position="156"/>
        <end position="243"/>
    </location>
</feature>
<sequence>MSEKKNPSVIQFEKAITEKNYEAACTELLDILNKIDTNFGDIEGIDFDYPQQLETLMQDRIVYFCTRMSNAITQLFCDPQFSLSESGANRFFVVQRWLNLIFASSPYINADHILQTYNCNPERDSIYDIYLEPNKNVLMKFAVLYLPESNVNLNLDTMWETDKNICGSLCFALQSPRFIGTPAAFSKRSTILQWFPAKLEQFHVLDDLPSNISHDVYMHCSYDTAENKHNVKKALNQVIRSHLLKCGWQDRQITQIGMRNGKPVMVVVLEHFHSSHSIYRTHSTSMIAAREQFYLIGLGNNAVDQAGRDVFDEFHEFDGSNILKKLAFLKEMCEKNDAAVLYMPSIGMDLATIFVSNARFAPIQVIALGHPATTHSEFIEYVIVEDDYVGSESCFSETLLRLPKDALPYVPSSLAPTDVQYVLRETPEVVNIGIAATTMKLNPYFLETLKTIRDRAKVKVHFHFALGQSIGITHPYVARFIRSYLGDDATAHPHSPYNRYLDILHNCDMMLNPFPFGNTNGIIDMVTLGLVGVCKTGPEVHEHIDEGLFKRLGLPEWLIADSVEDYIERAIRLAENHQERLALRRHIIENNGLKTLFSGDPSPMGKTLFAKLTEWRQTNGI</sequence>
<evidence type="ECO:0000259" key="5">
    <source>
        <dbReference type="Pfam" id="PF18254"/>
    </source>
</evidence>
<dbReference type="RefSeq" id="WP_050692945.1">
    <property type="nucleotide sequence ID" value="NZ_CP012067.1"/>
</dbReference>
<comment type="caution">
    <text evidence="6">The sequence shown here is derived from an EMBL/GenBank/DDBJ whole genome shotgun (WGS) entry which is preliminary data.</text>
</comment>
<evidence type="ECO:0000256" key="2">
    <source>
        <dbReference type="ARBA" id="ARBA00022676"/>
    </source>
</evidence>
<dbReference type="InterPro" id="IPR051939">
    <property type="entry name" value="Glycosyltr_41/O-GlcNAc_trsf"/>
</dbReference>
<gene>
    <name evidence="6" type="ORF">DOL88_00785</name>
</gene>
<evidence type="ECO:0000256" key="3">
    <source>
        <dbReference type="ARBA" id="ARBA00022679"/>
    </source>
</evidence>
<organism evidence="6 7">
    <name type="scientific">Aggregatibacter aphrophilus</name>
    <name type="common">Haemophilus aphrophilus</name>
    <dbReference type="NCBI Taxonomy" id="732"/>
    <lineage>
        <taxon>Bacteria</taxon>
        <taxon>Pseudomonadati</taxon>
        <taxon>Pseudomonadota</taxon>
        <taxon>Gammaproteobacteria</taxon>
        <taxon>Pasteurellales</taxon>
        <taxon>Pasteurellaceae</taxon>
        <taxon>Aggregatibacter</taxon>
    </lineage>
</organism>
<keyword evidence="3" id="KW-0808">Transferase</keyword>
<dbReference type="EMBL" id="QMGS01000016">
    <property type="protein sequence ID" value="RMW91848.1"/>
    <property type="molecule type" value="Genomic_DNA"/>
</dbReference>
<dbReference type="Proteomes" id="UP000274211">
    <property type="component" value="Unassembled WGS sequence"/>
</dbReference>
<evidence type="ECO:0000259" key="4">
    <source>
        <dbReference type="Pfam" id="PF18071"/>
    </source>
</evidence>
<dbReference type="Pfam" id="PF18071">
    <property type="entry name" value="HMW1C_N"/>
    <property type="match status" value="1"/>
</dbReference>
<dbReference type="GO" id="GO:0016757">
    <property type="term" value="F:glycosyltransferase activity"/>
    <property type="evidence" value="ECO:0007669"/>
    <property type="project" value="UniProtKB-KW"/>
</dbReference>
<keyword evidence="7" id="KW-1185">Reference proteome</keyword>